<dbReference type="EMBL" id="SWKV01000005">
    <property type="protein sequence ID" value="KAF3045993.1"/>
    <property type="molecule type" value="Genomic_DNA"/>
</dbReference>
<reference evidence="1" key="1">
    <citation type="submission" date="2019-04" db="EMBL/GenBank/DDBJ databases">
        <title>Sequencing of skin fungus with MAO and IRED activity.</title>
        <authorList>
            <person name="Marsaioli A.J."/>
            <person name="Bonatto J.M.C."/>
            <person name="Reis Junior O."/>
        </authorList>
    </citation>
    <scope>NUCLEOTIDE SEQUENCE</scope>
    <source>
        <strain evidence="1">28M1</strain>
    </source>
</reference>
<dbReference type="Proteomes" id="UP000758155">
    <property type="component" value="Unassembled WGS sequence"/>
</dbReference>
<sequence length="373" mass="42785">MGGKVFDGLGLHVPRIPPEVYERMIATFRPKLEQLFDRVAVPRDAPEKTDHGDIDFLVDGTHPQDGPLWKLVGDALGAVNHKSQGSHSYAVPHPEVEGAHVQVDVELNPGEFDWTLFMKGDGDLLQILGIAHRPLGLTCTDKGLHVRLEEIEPYDKKEARIFLTDEPAQAMRFYGLDSEKYNKGFSSEAELFDWVAAGRFFSREVFDRRIEKADDRARQLKRPLYRHFVEDYMPTILTDSNKIWTRLEVLHEALETFNVRAEYDKKMAKHTLEQAEKKLWEEVKTRINASEKGVKTAVRALRRWVGFRLGEPVVLEQPLLPQQYLSWATHVGQDNKQDVLDWVERSWRDVKSRDKAYQNVASTSSLADNGAKQ</sequence>
<comment type="caution">
    <text evidence="1">The sequence shown here is derived from an EMBL/GenBank/DDBJ whole genome shotgun (WGS) entry which is preliminary data.</text>
</comment>
<accession>A0A9P5C537</accession>
<protein>
    <submittedName>
        <fullName evidence="1">Uncharacterized protein</fullName>
    </submittedName>
</protein>
<evidence type="ECO:0000313" key="1">
    <source>
        <dbReference type="EMBL" id="KAF3045993.1"/>
    </source>
</evidence>
<dbReference type="AlphaFoldDB" id="A0A9P5C537"/>
<proteinExistence type="predicted"/>
<dbReference type="OrthoDB" id="4708870at2759"/>
<organism evidence="1 2">
    <name type="scientific">Didymella heteroderae</name>
    <dbReference type="NCBI Taxonomy" id="1769908"/>
    <lineage>
        <taxon>Eukaryota</taxon>
        <taxon>Fungi</taxon>
        <taxon>Dikarya</taxon>
        <taxon>Ascomycota</taxon>
        <taxon>Pezizomycotina</taxon>
        <taxon>Dothideomycetes</taxon>
        <taxon>Pleosporomycetidae</taxon>
        <taxon>Pleosporales</taxon>
        <taxon>Pleosporineae</taxon>
        <taxon>Didymellaceae</taxon>
        <taxon>Didymella</taxon>
    </lineage>
</organism>
<evidence type="ECO:0000313" key="2">
    <source>
        <dbReference type="Proteomes" id="UP000758155"/>
    </source>
</evidence>
<name>A0A9P5C537_9PLEO</name>
<gene>
    <name evidence="1" type="ORF">E8E12_010002</name>
</gene>
<keyword evidence="2" id="KW-1185">Reference proteome</keyword>